<dbReference type="InterPro" id="IPR016162">
    <property type="entry name" value="Ald_DH_N"/>
</dbReference>
<dbReference type="WBParaSite" id="scaffold2108_cov154.g4267">
    <property type="protein sequence ID" value="scaffold2108_cov154.g4267"/>
    <property type="gene ID" value="scaffold2108_cov154.g4267"/>
</dbReference>
<dbReference type="PANTHER" id="PTHR11699">
    <property type="entry name" value="ALDEHYDE DEHYDROGENASE-RELATED"/>
    <property type="match status" value="1"/>
</dbReference>
<dbReference type="InterPro" id="IPR015590">
    <property type="entry name" value="Aldehyde_DH_dom"/>
</dbReference>
<proteinExistence type="predicted"/>
<dbReference type="SUPFAM" id="SSF53720">
    <property type="entry name" value="ALDH-like"/>
    <property type="match status" value="1"/>
</dbReference>
<keyword evidence="2" id="KW-1185">Reference proteome</keyword>
<dbReference type="AlphaFoldDB" id="A0A915M022"/>
<name>A0A915M022_MELJA</name>
<organism evidence="2 3">
    <name type="scientific">Meloidogyne javanica</name>
    <name type="common">Root-knot nematode worm</name>
    <dbReference type="NCBI Taxonomy" id="6303"/>
    <lineage>
        <taxon>Eukaryota</taxon>
        <taxon>Metazoa</taxon>
        <taxon>Ecdysozoa</taxon>
        <taxon>Nematoda</taxon>
        <taxon>Chromadorea</taxon>
        <taxon>Rhabditida</taxon>
        <taxon>Tylenchina</taxon>
        <taxon>Tylenchomorpha</taxon>
        <taxon>Tylenchoidea</taxon>
        <taxon>Meloidogynidae</taxon>
        <taxon>Meloidogyninae</taxon>
        <taxon>Meloidogyne</taxon>
        <taxon>Meloidogyne incognita group</taxon>
    </lineage>
</organism>
<protein>
    <submittedName>
        <fullName evidence="3">Aldehyde dehydrogenase domain-containing protein</fullName>
    </submittedName>
</protein>
<dbReference type="Pfam" id="PF00171">
    <property type="entry name" value="Aldedh"/>
    <property type="match status" value="1"/>
</dbReference>
<evidence type="ECO:0000259" key="1">
    <source>
        <dbReference type="Pfam" id="PF00171"/>
    </source>
</evidence>
<dbReference type="Proteomes" id="UP000887561">
    <property type="component" value="Unplaced"/>
</dbReference>
<reference evidence="3" key="1">
    <citation type="submission" date="2022-11" db="UniProtKB">
        <authorList>
            <consortium name="WormBaseParasite"/>
        </authorList>
    </citation>
    <scope>IDENTIFICATION</scope>
</reference>
<dbReference type="InterPro" id="IPR016161">
    <property type="entry name" value="Ald_DH/histidinol_DH"/>
</dbReference>
<sequence>MINFQIVAKNVRKLLLTSLASRGITSSIQLPALIKPKFTKLFINNQWRNSQLGRTFAMYNPVTKTKIAQVQAGGTADIDLAVKAACDANNFGSDWRRLDFADRGHLLNKLASLIERDAFQLFCLQTIDRIWDILSIMKKFAFKLPQIDSKEVEYELGLHLPHQEGEQKNLKRRHLKMEIDIKSTMNIIKKPLTEKIYGLGPFNFKYICM</sequence>
<evidence type="ECO:0000313" key="2">
    <source>
        <dbReference type="Proteomes" id="UP000887561"/>
    </source>
</evidence>
<dbReference type="Gene3D" id="3.40.605.10">
    <property type="entry name" value="Aldehyde Dehydrogenase, Chain A, domain 1"/>
    <property type="match status" value="1"/>
</dbReference>
<dbReference type="GO" id="GO:0016491">
    <property type="term" value="F:oxidoreductase activity"/>
    <property type="evidence" value="ECO:0007669"/>
    <property type="project" value="InterPro"/>
</dbReference>
<accession>A0A915M022</accession>
<feature type="domain" description="Aldehyde dehydrogenase" evidence="1">
    <location>
        <begin position="47"/>
        <end position="127"/>
    </location>
</feature>
<evidence type="ECO:0000313" key="3">
    <source>
        <dbReference type="WBParaSite" id="scaffold2108_cov154.g4267"/>
    </source>
</evidence>